<feature type="non-terminal residue" evidence="3">
    <location>
        <position position="1"/>
    </location>
</feature>
<comment type="similarity">
    <text evidence="1">Belongs to the SecY/SEC61-alpha family.</text>
</comment>
<dbReference type="PRINTS" id="PR00303">
    <property type="entry name" value="SECYTRNLCASE"/>
</dbReference>
<feature type="transmembrane region" description="Helical" evidence="2">
    <location>
        <begin position="21"/>
        <end position="44"/>
    </location>
</feature>
<dbReference type="GO" id="GO:0015031">
    <property type="term" value="P:protein transport"/>
    <property type="evidence" value="ECO:0007669"/>
    <property type="project" value="InterPro"/>
</dbReference>
<dbReference type="PANTHER" id="PTHR10906">
    <property type="entry name" value="SECY/SEC61-ALPHA FAMILY MEMBER"/>
    <property type="match status" value="1"/>
</dbReference>
<sequence length="194" mass="21085">FYAKRVRGGKLYGGASNYLPLKLSQAGVIPIIFAVSFVLFPQLLGNIFVSSPNGVLQGIGSFLVSLFATNGIAYNLIYFFLVVLFTFFYSSLVFNPQKISEEIQKQGGFIPGIRPGSATKLFLQSTLYRITAVGALALGLIAVLPNIMSAITGSQSYLVGGTSILILVSVILETYRVLQSSIITEGYDKLQYRF</sequence>
<evidence type="ECO:0000313" key="4">
    <source>
        <dbReference type="Proteomes" id="UP000231569"/>
    </source>
</evidence>
<dbReference type="SUPFAM" id="SSF103491">
    <property type="entry name" value="Preprotein translocase SecY subunit"/>
    <property type="match status" value="1"/>
</dbReference>
<dbReference type="GO" id="GO:0016020">
    <property type="term" value="C:membrane"/>
    <property type="evidence" value="ECO:0007669"/>
    <property type="project" value="InterPro"/>
</dbReference>
<dbReference type="EMBL" id="PFEE01000063">
    <property type="protein sequence ID" value="PJE63500.1"/>
    <property type="molecule type" value="Genomic_DNA"/>
</dbReference>
<feature type="transmembrane region" description="Helical" evidence="2">
    <location>
        <begin position="127"/>
        <end position="148"/>
    </location>
</feature>
<feature type="transmembrane region" description="Helical" evidence="2">
    <location>
        <begin position="154"/>
        <end position="172"/>
    </location>
</feature>
<evidence type="ECO:0000313" key="3">
    <source>
        <dbReference type="EMBL" id="PJE63500.1"/>
    </source>
</evidence>
<accession>A0A2M8KUE2</accession>
<reference evidence="4" key="1">
    <citation type="submission" date="2017-09" db="EMBL/GenBank/DDBJ databases">
        <title>Depth-based differentiation of microbial function through sediment-hosted aquifers and enrichment of novel symbionts in the deep terrestrial subsurface.</title>
        <authorList>
            <person name="Probst A.J."/>
            <person name="Ladd B."/>
            <person name="Jarett J.K."/>
            <person name="Geller-Mcgrath D.E."/>
            <person name="Sieber C.M.K."/>
            <person name="Emerson J.B."/>
            <person name="Anantharaman K."/>
            <person name="Thomas B.C."/>
            <person name="Malmstrom R."/>
            <person name="Stieglmeier M."/>
            <person name="Klingl A."/>
            <person name="Woyke T."/>
            <person name="Ryan C.M."/>
            <person name="Banfield J.F."/>
        </authorList>
    </citation>
    <scope>NUCLEOTIDE SEQUENCE [LARGE SCALE GENOMIC DNA]</scope>
</reference>
<dbReference type="InterPro" id="IPR023201">
    <property type="entry name" value="SecY_dom_sf"/>
</dbReference>
<dbReference type="Pfam" id="PF00344">
    <property type="entry name" value="SecY"/>
    <property type="match status" value="1"/>
</dbReference>
<keyword evidence="2" id="KW-0812">Transmembrane</keyword>
<dbReference type="InterPro" id="IPR002208">
    <property type="entry name" value="SecY/SEC61-alpha"/>
</dbReference>
<protein>
    <submittedName>
        <fullName evidence="3">Preprotein translocase subunit SecY</fullName>
    </submittedName>
</protein>
<comment type="caution">
    <text evidence="3">The sequence shown here is derived from an EMBL/GenBank/DDBJ whole genome shotgun (WGS) entry which is preliminary data.</text>
</comment>
<evidence type="ECO:0000256" key="1">
    <source>
        <dbReference type="RuleBase" id="RU004349"/>
    </source>
</evidence>
<gene>
    <name evidence="3" type="ORF">COU89_03050</name>
</gene>
<dbReference type="AlphaFoldDB" id="A0A2M8KUE2"/>
<dbReference type="Gene3D" id="1.10.3370.10">
    <property type="entry name" value="SecY subunit domain"/>
    <property type="match status" value="1"/>
</dbReference>
<name>A0A2M8KUE2_9BACT</name>
<keyword evidence="2" id="KW-1133">Transmembrane helix</keyword>
<feature type="transmembrane region" description="Helical" evidence="2">
    <location>
        <begin position="72"/>
        <end position="94"/>
    </location>
</feature>
<keyword evidence="2" id="KW-0472">Membrane</keyword>
<proteinExistence type="inferred from homology"/>
<dbReference type="Proteomes" id="UP000231569">
    <property type="component" value="Unassembled WGS sequence"/>
</dbReference>
<evidence type="ECO:0000256" key="2">
    <source>
        <dbReference type="SAM" id="Phobius"/>
    </source>
</evidence>
<organism evidence="3 4">
    <name type="scientific">Candidatus Roizmanbacteria bacterium CG10_big_fil_rev_8_21_14_0_10_45_7</name>
    <dbReference type="NCBI Taxonomy" id="1974854"/>
    <lineage>
        <taxon>Bacteria</taxon>
        <taxon>Candidatus Roizmaniibacteriota</taxon>
    </lineage>
</organism>